<gene>
    <name evidence="2" type="ORF">DFQ01_101420</name>
</gene>
<dbReference type="EMBL" id="QGTQ01000001">
    <property type="protein sequence ID" value="PWW08694.1"/>
    <property type="molecule type" value="Genomic_DNA"/>
</dbReference>
<evidence type="ECO:0000256" key="1">
    <source>
        <dbReference type="SAM" id="MobiDB-lite"/>
    </source>
</evidence>
<feature type="region of interest" description="Disordered" evidence="1">
    <location>
        <begin position="1"/>
        <end position="23"/>
    </location>
</feature>
<reference evidence="2 3" key="1">
    <citation type="submission" date="2018-05" db="EMBL/GenBank/DDBJ databases">
        <title>Genomic Encyclopedia of Type Strains, Phase III (KMG-III): the genomes of soil and plant-associated and newly described type strains.</title>
        <authorList>
            <person name="Whitman W."/>
        </authorList>
    </citation>
    <scope>NUCLEOTIDE SEQUENCE [LARGE SCALE GENOMIC DNA]</scope>
    <source>
        <strain evidence="2 3">CECT 5696</strain>
    </source>
</reference>
<proteinExistence type="predicted"/>
<dbReference type="AlphaFoldDB" id="A0A2V2Z0U2"/>
<comment type="caution">
    <text evidence="2">The sequence shown here is derived from an EMBL/GenBank/DDBJ whole genome shotgun (WGS) entry which is preliminary data.</text>
</comment>
<dbReference type="Proteomes" id="UP000246635">
    <property type="component" value="Unassembled WGS sequence"/>
</dbReference>
<evidence type="ECO:0000313" key="3">
    <source>
        <dbReference type="Proteomes" id="UP000246635"/>
    </source>
</evidence>
<sequence length="73" mass="8540">MFIDRDHPRGMEDLFPSLSDPEQARSKTLDNVVNTSNHYLQQAQQHGVQYFIRNASTQLEDRLANVERHFGLR</sequence>
<dbReference type="OrthoDB" id="2835040at2"/>
<organism evidence="2 3">
    <name type="scientific">Paenibacillus cellulosilyticus</name>
    <dbReference type="NCBI Taxonomy" id="375489"/>
    <lineage>
        <taxon>Bacteria</taxon>
        <taxon>Bacillati</taxon>
        <taxon>Bacillota</taxon>
        <taxon>Bacilli</taxon>
        <taxon>Bacillales</taxon>
        <taxon>Paenibacillaceae</taxon>
        <taxon>Paenibacillus</taxon>
    </lineage>
</organism>
<dbReference type="RefSeq" id="WP_110042208.1">
    <property type="nucleotide sequence ID" value="NZ_CP054613.1"/>
</dbReference>
<protein>
    <submittedName>
        <fullName evidence="2">Uncharacterized protein</fullName>
    </submittedName>
</protein>
<accession>A0A2V2Z0U2</accession>
<evidence type="ECO:0000313" key="2">
    <source>
        <dbReference type="EMBL" id="PWW08694.1"/>
    </source>
</evidence>
<name>A0A2V2Z0U2_9BACL</name>
<keyword evidence="3" id="KW-1185">Reference proteome</keyword>
<feature type="compositionally biased region" description="Basic and acidic residues" evidence="1">
    <location>
        <begin position="1"/>
        <end position="12"/>
    </location>
</feature>